<dbReference type="AlphaFoldDB" id="A0A2R4MH86"/>
<dbReference type="PROSITE" id="PS00061">
    <property type="entry name" value="ADH_SHORT"/>
    <property type="match status" value="1"/>
</dbReference>
<keyword evidence="2" id="KW-0560">Oxidoreductase</keyword>
<dbReference type="PRINTS" id="PR00081">
    <property type="entry name" value="GDHRDH"/>
</dbReference>
<protein>
    <submittedName>
        <fullName evidence="4">Sulfoacetaldehyde reductase</fullName>
    </submittedName>
</protein>
<dbReference type="KEGG" id="mmyr:MXMO3_02929"/>
<sequence length="257" mass="27701">MAHQDFSAAKTIFITGATSGFGAATARMFAQNGWKVVGTGRREERLKELQAEFLEGQIHVVPMDLTDESSIKAAIDALPESHSTIDCLFNNGGLALGVDPVPNVSREQWRTMVDTNIMGVLDVTLNLLPHLKRAGKGASIVNVGSIAARFAYPGGNVYGATKAFTRQFSYNLRADLAGGDIRVTSLEPGMAKSEFTLVRTGSEEANEKLYEDVLPLVPQDIAEIVWFLATRPAHVNINCVEVMPVAQTPSAPTITRG</sequence>
<reference evidence="4 5" key="1">
    <citation type="submission" date="2017-05" db="EMBL/GenBank/DDBJ databases">
        <title>Genome Analysis of Maritalea myrionectae HL2708#5.</title>
        <authorList>
            <consortium name="Cotde Inc.-PKNU"/>
            <person name="Jang D."/>
            <person name="Oh H.-M."/>
        </authorList>
    </citation>
    <scope>NUCLEOTIDE SEQUENCE [LARGE SCALE GENOMIC DNA]</scope>
    <source>
        <strain evidence="4 5">HL2708#5</strain>
    </source>
</reference>
<name>A0A2R4MH86_9HYPH</name>
<dbReference type="EMBL" id="CP021330">
    <property type="protein sequence ID" value="AVX05437.1"/>
    <property type="molecule type" value="Genomic_DNA"/>
</dbReference>
<evidence type="ECO:0000256" key="2">
    <source>
        <dbReference type="ARBA" id="ARBA00023002"/>
    </source>
</evidence>
<dbReference type="PANTHER" id="PTHR42901">
    <property type="entry name" value="ALCOHOL DEHYDROGENASE"/>
    <property type="match status" value="1"/>
</dbReference>
<organism evidence="4 5">
    <name type="scientific">Maritalea myrionectae</name>
    <dbReference type="NCBI Taxonomy" id="454601"/>
    <lineage>
        <taxon>Bacteria</taxon>
        <taxon>Pseudomonadati</taxon>
        <taxon>Pseudomonadota</taxon>
        <taxon>Alphaproteobacteria</taxon>
        <taxon>Hyphomicrobiales</taxon>
        <taxon>Devosiaceae</taxon>
        <taxon>Maritalea</taxon>
    </lineage>
</organism>
<gene>
    <name evidence="4" type="ORF">MXMO3_02929</name>
</gene>
<dbReference type="InterPro" id="IPR002347">
    <property type="entry name" value="SDR_fam"/>
</dbReference>
<dbReference type="PRINTS" id="PR00080">
    <property type="entry name" value="SDRFAMILY"/>
</dbReference>
<dbReference type="PANTHER" id="PTHR42901:SF1">
    <property type="entry name" value="ALCOHOL DEHYDROGENASE"/>
    <property type="match status" value="1"/>
</dbReference>
<comment type="similarity">
    <text evidence="1 3">Belongs to the short-chain dehydrogenases/reductases (SDR) family.</text>
</comment>
<dbReference type="Pfam" id="PF00106">
    <property type="entry name" value="adh_short"/>
    <property type="match status" value="1"/>
</dbReference>
<dbReference type="STRING" id="1122213.GCA_000423365_00571"/>
<dbReference type="SUPFAM" id="SSF51735">
    <property type="entry name" value="NAD(P)-binding Rossmann-fold domains"/>
    <property type="match status" value="1"/>
</dbReference>
<proteinExistence type="inferred from homology"/>
<dbReference type="InterPro" id="IPR036291">
    <property type="entry name" value="NAD(P)-bd_dom_sf"/>
</dbReference>
<dbReference type="InterPro" id="IPR020904">
    <property type="entry name" value="Sc_DH/Rdtase_CS"/>
</dbReference>
<dbReference type="FunFam" id="3.40.50.720:FF:000047">
    <property type="entry name" value="NADP-dependent L-serine/L-allo-threonine dehydrogenase"/>
    <property type="match status" value="1"/>
</dbReference>
<evidence type="ECO:0000313" key="5">
    <source>
        <dbReference type="Proteomes" id="UP000258927"/>
    </source>
</evidence>
<dbReference type="GO" id="GO:0016616">
    <property type="term" value="F:oxidoreductase activity, acting on the CH-OH group of donors, NAD or NADP as acceptor"/>
    <property type="evidence" value="ECO:0007669"/>
    <property type="project" value="UniProtKB-ARBA"/>
</dbReference>
<keyword evidence="5" id="KW-1185">Reference proteome</keyword>
<evidence type="ECO:0000256" key="1">
    <source>
        <dbReference type="ARBA" id="ARBA00006484"/>
    </source>
</evidence>
<evidence type="ECO:0000313" key="4">
    <source>
        <dbReference type="EMBL" id="AVX05437.1"/>
    </source>
</evidence>
<dbReference type="RefSeq" id="WP_117396328.1">
    <property type="nucleotide sequence ID" value="NZ_CP021330.1"/>
</dbReference>
<accession>A0A2R4MH86</accession>
<dbReference type="Gene3D" id="3.40.50.720">
    <property type="entry name" value="NAD(P)-binding Rossmann-like Domain"/>
    <property type="match status" value="1"/>
</dbReference>
<evidence type="ECO:0000256" key="3">
    <source>
        <dbReference type="RuleBase" id="RU000363"/>
    </source>
</evidence>
<dbReference type="Proteomes" id="UP000258927">
    <property type="component" value="Chromosome"/>
</dbReference>